<dbReference type="InterPro" id="IPR041805">
    <property type="entry name" value="ASMase/PPN1_MPP"/>
</dbReference>
<protein>
    <recommendedName>
        <fullName evidence="4">Calcineurin-like phosphoesterase domain-containing protein</fullName>
    </recommendedName>
</protein>
<evidence type="ECO:0000256" key="1">
    <source>
        <dbReference type="ARBA" id="ARBA00022801"/>
    </source>
</evidence>
<dbReference type="Gene3D" id="3.60.21.10">
    <property type="match status" value="1"/>
</dbReference>
<dbReference type="EMBL" id="GL996521">
    <property type="protein sequence ID" value="EGV63807.1"/>
    <property type="molecule type" value="Genomic_DNA"/>
</dbReference>
<dbReference type="PANTHER" id="PTHR10340">
    <property type="entry name" value="SPHINGOMYELIN PHOSPHODIESTERASE"/>
    <property type="match status" value="1"/>
</dbReference>
<evidence type="ECO:0000313" key="6">
    <source>
        <dbReference type="Proteomes" id="UP000000707"/>
    </source>
</evidence>
<dbReference type="AlphaFoldDB" id="G3B4F0"/>
<dbReference type="InterPro" id="IPR029052">
    <property type="entry name" value="Metallo-depent_PP-like"/>
</dbReference>
<feature type="domain" description="Calcineurin-like phosphoesterase" evidence="4">
    <location>
        <begin position="325"/>
        <end position="538"/>
    </location>
</feature>
<keyword evidence="1" id="KW-0378">Hydrolase</keyword>
<dbReference type="KEGG" id="cten:18249790"/>
<dbReference type="Proteomes" id="UP000000707">
    <property type="component" value="Unassembled WGS sequence"/>
</dbReference>
<organism evidence="6">
    <name type="scientific">Candida tenuis (strain ATCC 10573 / BCRC 21748 / CBS 615 / JCM 9827 / NBRC 10315 / NRRL Y-1498 / VKM Y-70)</name>
    <name type="common">Yeast</name>
    <name type="synonym">Yamadazyma tenuis</name>
    <dbReference type="NCBI Taxonomy" id="590646"/>
    <lineage>
        <taxon>Eukaryota</taxon>
        <taxon>Fungi</taxon>
        <taxon>Dikarya</taxon>
        <taxon>Ascomycota</taxon>
        <taxon>Saccharomycotina</taxon>
        <taxon>Pichiomycetes</taxon>
        <taxon>Debaryomycetaceae</taxon>
        <taxon>Yamadazyma</taxon>
    </lineage>
</organism>
<feature type="signal peptide" evidence="3">
    <location>
        <begin position="1"/>
        <end position="17"/>
    </location>
</feature>
<sequence>MKGFSVLLLASTIAAHAINGMSSIKTQLHKRDELGLIEQMYSDLPFPDQDFITNHLSTLQAFNGSKCDACKNKIHYARKLYDEDPDNQHLIAFTLFKYCIASNKDDPTKCDTVDFFLTTQSNLINIAANKYDSSFGDETSVNLFDNDFMHMLRLFNLSSELDLDYYCYFKGGVCDLPETIDIDSEYNFDSKWPVKQPHHYFEPEYTNGSGDTFNVLHITDFHSQFKYTVGAEGNCSQKICCKVESYNEDLPDMSNYNFTEAYSELCPNGDIDNFAFYPDAKYDDQGNYSPGEYYDLPEGRGWDSVVQPAGVWGNYECDSPVILINNTMKYVRQLQNKNFEFTLFTGDLVDHDKIHDTPAITKEAEVLGFKILKEYLGGIPVYPSLGNHDTFPYGQLAPQKYDPNSSYQYNAELMSEIWVNDGWLDRSEQNEVKEHYAGFSHVTKRGLKVISLNSNAYYQKNMWNYINLREDPDRFGQWEFLINELVESEQKGQRVWIIAHIPSSDGDALPIQSRIFAKIVERFSPYTIASIFYGHTHRDQFKVFFASNSSSAEDVERDVTNMAWIGQSVTPLSDYNPAFKYYEVQDGSFNIMNSYNYYTKLNDTYIEGSAEPAWEFEYSARETYDPNSTWPSTAPLNGTFWNQYVLQKLADNSSIEFNQLYTNLQYRSTLNTPVCDDDGKLSTDCYQQNYCEAGSYLSDEYLKCMNQLTA</sequence>
<dbReference type="CDD" id="cd00842">
    <property type="entry name" value="MPP_ASMase"/>
    <property type="match status" value="1"/>
</dbReference>
<proteinExistence type="predicted"/>
<dbReference type="GeneID" id="18249790"/>
<accession>G3B4F0</accession>
<dbReference type="PANTHER" id="PTHR10340:SF27">
    <property type="entry name" value="ACL091CP"/>
    <property type="match status" value="1"/>
</dbReference>
<dbReference type="eggNOG" id="KOG3770">
    <property type="taxonomic scope" value="Eukaryota"/>
</dbReference>
<reference evidence="5 6" key="1">
    <citation type="journal article" date="2011" name="Proc. Natl. Acad. Sci. U.S.A.">
        <title>Comparative genomics of xylose-fermenting fungi for enhanced biofuel production.</title>
        <authorList>
            <person name="Wohlbach D.J."/>
            <person name="Kuo A."/>
            <person name="Sato T.K."/>
            <person name="Potts K.M."/>
            <person name="Salamov A.A."/>
            <person name="LaButti K.M."/>
            <person name="Sun H."/>
            <person name="Clum A."/>
            <person name="Pangilinan J.L."/>
            <person name="Lindquist E.A."/>
            <person name="Lucas S."/>
            <person name="Lapidus A."/>
            <person name="Jin M."/>
            <person name="Gunawan C."/>
            <person name="Balan V."/>
            <person name="Dale B.E."/>
            <person name="Jeffries T.W."/>
            <person name="Zinkel R."/>
            <person name="Barry K.W."/>
            <person name="Grigoriev I.V."/>
            <person name="Gasch A.P."/>
        </authorList>
    </citation>
    <scope>NUCLEOTIDE SEQUENCE [LARGE SCALE GENOMIC DNA]</scope>
    <source>
        <strain evidence="6">ATCC 10573 / BCRC 21748 / CBS 615 / JCM 9827 / NBRC 10315 / NRRL Y-1498 / VKM Y-70</strain>
    </source>
</reference>
<keyword evidence="6" id="KW-1185">Reference proteome</keyword>
<keyword evidence="3" id="KW-0732">Signal</keyword>
<dbReference type="RefSeq" id="XP_006686121.1">
    <property type="nucleotide sequence ID" value="XM_006686058.1"/>
</dbReference>
<dbReference type="SUPFAM" id="SSF56300">
    <property type="entry name" value="Metallo-dependent phosphatases"/>
    <property type="match status" value="1"/>
</dbReference>
<evidence type="ECO:0000313" key="5">
    <source>
        <dbReference type="EMBL" id="EGV63807.1"/>
    </source>
</evidence>
<evidence type="ECO:0000256" key="3">
    <source>
        <dbReference type="SAM" id="SignalP"/>
    </source>
</evidence>
<dbReference type="HOGENOM" id="CLU_014743_2_0_1"/>
<dbReference type="InterPro" id="IPR004843">
    <property type="entry name" value="Calcineurin-like_PHP"/>
</dbReference>
<feature type="chain" id="PRO_5003442764" description="Calcineurin-like phosphoesterase domain-containing protein" evidence="3">
    <location>
        <begin position="18"/>
        <end position="710"/>
    </location>
</feature>
<dbReference type="STRING" id="590646.G3B4F0"/>
<keyword evidence="2" id="KW-0325">Glycoprotein</keyword>
<gene>
    <name evidence="5" type="ORF">CANTEDRAFT_134389</name>
</gene>
<evidence type="ECO:0000259" key="4">
    <source>
        <dbReference type="Pfam" id="PF00149"/>
    </source>
</evidence>
<dbReference type="OrthoDB" id="282973at2759"/>
<dbReference type="GO" id="GO:0008081">
    <property type="term" value="F:phosphoric diester hydrolase activity"/>
    <property type="evidence" value="ECO:0007669"/>
    <property type="project" value="TreeGrafter"/>
</dbReference>
<evidence type="ECO:0000256" key="2">
    <source>
        <dbReference type="ARBA" id="ARBA00023180"/>
    </source>
</evidence>
<name>G3B4F0_CANTC</name>
<dbReference type="Pfam" id="PF00149">
    <property type="entry name" value="Metallophos"/>
    <property type="match status" value="1"/>
</dbReference>